<accession>A0A2V0PG61</accession>
<keyword evidence="2" id="KW-1185">Reference proteome</keyword>
<dbReference type="EMBL" id="BDRX01000136">
    <property type="protein sequence ID" value="GBF98834.1"/>
    <property type="molecule type" value="Genomic_DNA"/>
</dbReference>
<reference evidence="1 2" key="1">
    <citation type="journal article" date="2018" name="Sci. Rep.">
        <title>Raphidocelis subcapitata (=Pseudokirchneriella subcapitata) provides an insight into genome evolution and environmental adaptations in the Sphaeropleales.</title>
        <authorList>
            <person name="Suzuki S."/>
            <person name="Yamaguchi H."/>
            <person name="Nakajima N."/>
            <person name="Kawachi M."/>
        </authorList>
    </citation>
    <scope>NUCLEOTIDE SEQUENCE [LARGE SCALE GENOMIC DNA]</scope>
    <source>
        <strain evidence="1 2">NIES-35</strain>
    </source>
</reference>
<evidence type="ECO:0000313" key="2">
    <source>
        <dbReference type="Proteomes" id="UP000247498"/>
    </source>
</evidence>
<protein>
    <submittedName>
        <fullName evidence="1">Uncharacterized protein</fullName>
    </submittedName>
</protein>
<evidence type="ECO:0000313" key="1">
    <source>
        <dbReference type="EMBL" id="GBF98834.1"/>
    </source>
</evidence>
<comment type="caution">
    <text evidence="1">The sequence shown here is derived from an EMBL/GenBank/DDBJ whole genome shotgun (WGS) entry which is preliminary data.</text>
</comment>
<organism evidence="1 2">
    <name type="scientific">Raphidocelis subcapitata</name>
    <dbReference type="NCBI Taxonomy" id="307507"/>
    <lineage>
        <taxon>Eukaryota</taxon>
        <taxon>Viridiplantae</taxon>
        <taxon>Chlorophyta</taxon>
        <taxon>core chlorophytes</taxon>
        <taxon>Chlorophyceae</taxon>
        <taxon>CS clade</taxon>
        <taxon>Sphaeropleales</taxon>
        <taxon>Selenastraceae</taxon>
        <taxon>Raphidocelis</taxon>
    </lineage>
</organism>
<gene>
    <name evidence="1" type="ORF">Rsub_11599</name>
</gene>
<dbReference type="OrthoDB" id="562086at2759"/>
<sequence>MAVSGAYIGGVQAKDQLTHLIKTNPKVPKANGKMTVRITFENKGVEEGSIGKVALWLTRVADHRPSEAGGYFEGARCAYEGYDFWADFSDVVLKPGQSRMVKLTNVPVPATAGWWQLSALPDINCKLAASRDVRPSAPYVAVEVVD</sequence>
<dbReference type="AlphaFoldDB" id="A0A2V0PG61"/>
<dbReference type="Proteomes" id="UP000247498">
    <property type="component" value="Unassembled WGS sequence"/>
</dbReference>
<dbReference type="InParanoid" id="A0A2V0PG61"/>
<proteinExistence type="predicted"/>
<name>A0A2V0PG61_9CHLO</name>